<evidence type="ECO:0000313" key="3">
    <source>
        <dbReference type="Proteomes" id="UP000198287"/>
    </source>
</evidence>
<keyword evidence="1" id="KW-0472">Membrane</keyword>
<evidence type="ECO:0000313" key="2">
    <source>
        <dbReference type="EMBL" id="OXA63735.1"/>
    </source>
</evidence>
<keyword evidence="1" id="KW-0812">Transmembrane</keyword>
<keyword evidence="1" id="KW-1133">Transmembrane helix</keyword>
<feature type="transmembrane region" description="Helical" evidence="1">
    <location>
        <begin position="7"/>
        <end position="28"/>
    </location>
</feature>
<dbReference type="EMBL" id="LNIX01000001">
    <property type="protein sequence ID" value="OXA63735.1"/>
    <property type="molecule type" value="Genomic_DNA"/>
</dbReference>
<feature type="transmembrane region" description="Helical" evidence="1">
    <location>
        <begin position="220"/>
        <end position="240"/>
    </location>
</feature>
<reference evidence="2 3" key="1">
    <citation type="submission" date="2015-12" db="EMBL/GenBank/DDBJ databases">
        <title>The genome of Folsomia candida.</title>
        <authorList>
            <person name="Faddeeva A."/>
            <person name="Derks M.F."/>
            <person name="Anvar Y."/>
            <person name="Smit S."/>
            <person name="Van Straalen N."/>
            <person name="Roelofs D."/>
        </authorList>
    </citation>
    <scope>NUCLEOTIDE SEQUENCE [LARGE SCALE GENOMIC DNA]</scope>
    <source>
        <strain evidence="2 3">VU population</strain>
        <tissue evidence="2">Whole body</tissue>
    </source>
</reference>
<dbReference type="AlphaFoldDB" id="A0A226F1S1"/>
<feature type="transmembrane region" description="Helical" evidence="1">
    <location>
        <begin position="40"/>
        <end position="59"/>
    </location>
</feature>
<protein>
    <submittedName>
        <fullName evidence="2">Uncharacterized protein</fullName>
    </submittedName>
</protein>
<feature type="transmembrane region" description="Helical" evidence="1">
    <location>
        <begin position="246"/>
        <end position="270"/>
    </location>
</feature>
<accession>A0A226F1S1</accession>
<proteinExistence type="predicted"/>
<gene>
    <name evidence="2" type="ORF">Fcan01_00045</name>
</gene>
<dbReference type="Proteomes" id="UP000198287">
    <property type="component" value="Unassembled WGS sequence"/>
</dbReference>
<name>A0A226F1S1_FOLCA</name>
<sequence>MAHDANFICWVNNFTHFVIVLTWFVKFLGDSSLENWEKVMMTYFLVIFAAVSYAIVHLWRVREEAVLLINSTIRIETEFVRRCYPHHVTRYFRIIGVIIMQSQVMLPASVAMLSILRPCMPFLPSSLISQACETWYEKPSANIIVRIGFTVLEGYTAATLVGVVGFIISPGLMYSGEVILLIIDQIERNIKGIRCCPSLREYRLVQILGQLRNNVWKDGAMSSFVGGVILAESVALYVLFNSFAKIIPRVVILIFLIVAMDMFIVILTLFKVLARPLATSCALLRTVKNVKMSKYMRTFVRSCPPSKLRNGNGKYLDKMSSLIVWQTCVDLLITLLLNCLAD</sequence>
<comment type="caution">
    <text evidence="2">The sequence shown here is derived from an EMBL/GenBank/DDBJ whole genome shotgun (WGS) entry which is preliminary data.</text>
</comment>
<feature type="transmembrane region" description="Helical" evidence="1">
    <location>
        <begin position="91"/>
        <end position="116"/>
    </location>
</feature>
<organism evidence="2 3">
    <name type="scientific">Folsomia candida</name>
    <name type="common">Springtail</name>
    <dbReference type="NCBI Taxonomy" id="158441"/>
    <lineage>
        <taxon>Eukaryota</taxon>
        <taxon>Metazoa</taxon>
        <taxon>Ecdysozoa</taxon>
        <taxon>Arthropoda</taxon>
        <taxon>Hexapoda</taxon>
        <taxon>Collembola</taxon>
        <taxon>Entomobryomorpha</taxon>
        <taxon>Isotomoidea</taxon>
        <taxon>Isotomidae</taxon>
        <taxon>Proisotominae</taxon>
        <taxon>Folsomia</taxon>
    </lineage>
</organism>
<evidence type="ECO:0000256" key="1">
    <source>
        <dbReference type="SAM" id="Phobius"/>
    </source>
</evidence>
<feature type="transmembrane region" description="Helical" evidence="1">
    <location>
        <begin position="160"/>
        <end position="183"/>
    </location>
</feature>
<keyword evidence="3" id="KW-1185">Reference proteome</keyword>